<dbReference type="OrthoDB" id="3687641at2759"/>
<dbReference type="Proteomes" id="UP000054279">
    <property type="component" value="Unassembled WGS sequence"/>
</dbReference>
<dbReference type="InterPro" id="IPR021765">
    <property type="entry name" value="UstYa-like"/>
</dbReference>
<comment type="similarity">
    <text evidence="3">Belongs to the ustYa family.</text>
</comment>
<evidence type="ECO:0000256" key="1">
    <source>
        <dbReference type="ARBA" id="ARBA00004685"/>
    </source>
</evidence>
<protein>
    <submittedName>
        <fullName evidence="4">Uncharacterized protein</fullName>
    </submittedName>
</protein>
<dbReference type="HOGENOM" id="CLU_042941_8_2_1"/>
<evidence type="ECO:0000256" key="3">
    <source>
        <dbReference type="ARBA" id="ARBA00035112"/>
    </source>
</evidence>
<dbReference type="EMBL" id="KN837118">
    <property type="protein sequence ID" value="KIJ44341.1"/>
    <property type="molecule type" value="Genomic_DNA"/>
</dbReference>
<keyword evidence="2" id="KW-0560">Oxidoreductase</keyword>
<dbReference type="PANTHER" id="PTHR33365">
    <property type="entry name" value="YALI0B05434P"/>
    <property type="match status" value="1"/>
</dbReference>
<organism evidence="4 5">
    <name type="scientific">Sphaerobolus stellatus (strain SS14)</name>
    <dbReference type="NCBI Taxonomy" id="990650"/>
    <lineage>
        <taxon>Eukaryota</taxon>
        <taxon>Fungi</taxon>
        <taxon>Dikarya</taxon>
        <taxon>Basidiomycota</taxon>
        <taxon>Agaricomycotina</taxon>
        <taxon>Agaricomycetes</taxon>
        <taxon>Phallomycetidae</taxon>
        <taxon>Geastrales</taxon>
        <taxon>Sphaerobolaceae</taxon>
        <taxon>Sphaerobolus</taxon>
    </lineage>
</organism>
<comment type="pathway">
    <text evidence="1">Mycotoxin biosynthesis.</text>
</comment>
<dbReference type="GO" id="GO:0016491">
    <property type="term" value="F:oxidoreductase activity"/>
    <property type="evidence" value="ECO:0007669"/>
    <property type="project" value="UniProtKB-KW"/>
</dbReference>
<accession>A0A0C9W0B8</accession>
<dbReference type="PANTHER" id="PTHR33365:SF11">
    <property type="entry name" value="TAT PATHWAY SIGNAL SEQUENCE"/>
    <property type="match status" value="1"/>
</dbReference>
<evidence type="ECO:0000313" key="5">
    <source>
        <dbReference type="Proteomes" id="UP000054279"/>
    </source>
</evidence>
<sequence>MVWRTKQIQLPKATLTLCLITLALSLLSHVIALLPYIRSHIIQKGELGEVSDLPAHIRPASITLVKSPRLGLYANDSDWDSLIPEGSGFVYDPGAKRHFLLSYYHQLYCLGTLRKSFLQRENLTSEEMGHVDNCFIYLRQMVLCNVDLTLEAPSHKQLSPGGVKVNAVTGIGITHRCRDWSQLRELVEDNYHQWRDTW</sequence>
<proteinExistence type="inferred from homology"/>
<evidence type="ECO:0000313" key="4">
    <source>
        <dbReference type="EMBL" id="KIJ44341.1"/>
    </source>
</evidence>
<evidence type="ECO:0000256" key="2">
    <source>
        <dbReference type="ARBA" id="ARBA00023002"/>
    </source>
</evidence>
<reference evidence="4 5" key="1">
    <citation type="submission" date="2014-06" db="EMBL/GenBank/DDBJ databases">
        <title>Evolutionary Origins and Diversification of the Mycorrhizal Mutualists.</title>
        <authorList>
            <consortium name="DOE Joint Genome Institute"/>
            <consortium name="Mycorrhizal Genomics Consortium"/>
            <person name="Kohler A."/>
            <person name="Kuo A."/>
            <person name="Nagy L.G."/>
            <person name="Floudas D."/>
            <person name="Copeland A."/>
            <person name="Barry K.W."/>
            <person name="Cichocki N."/>
            <person name="Veneault-Fourrey C."/>
            <person name="LaButti K."/>
            <person name="Lindquist E.A."/>
            <person name="Lipzen A."/>
            <person name="Lundell T."/>
            <person name="Morin E."/>
            <person name="Murat C."/>
            <person name="Riley R."/>
            <person name="Ohm R."/>
            <person name="Sun H."/>
            <person name="Tunlid A."/>
            <person name="Henrissat B."/>
            <person name="Grigoriev I.V."/>
            <person name="Hibbett D.S."/>
            <person name="Martin F."/>
        </authorList>
    </citation>
    <scope>NUCLEOTIDE SEQUENCE [LARGE SCALE GENOMIC DNA]</scope>
    <source>
        <strain evidence="4 5">SS14</strain>
    </source>
</reference>
<gene>
    <name evidence="4" type="ORF">M422DRAFT_30487</name>
</gene>
<dbReference type="Pfam" id="PF11807">
    <property type="entry name" value="UstYa"/>
    <property type="match status" value="1"/>
</dbReference>
<dbReference type="AlphaFoldDB" id="A0A0C9W0B8"/>
<name>A0A0C9W0B8_SPHS4</name>
<dbReference type="GO" id="GO:0043386">
    <property type="term" value="P:mycotoxin biosynthetic process"/>
    <property type="evidence" value="ECO:0007669"/>
    <property type="project" value="InterPro"/>
</dbReference>
<keyword evidence="5" id="KW-1185">Reference proteome</keyword>